<dbReference type="GO" id="GO:0006355">
    <property type="term" value="P:regulation of DNA-templated transcription"/>
    <property type="evidence" value="ECO:0007669"/>
    <property type="project" value="InterPro"/>
</dbReference>
<reference evidence="2" key="1">
    <citation type="submission" date="2022-12" db="EMBL/GenBank/DDBJ databases">
        <title>Polyphasic identification of a Novel Hot-Spring Cyanobacterium Ocullathermofonsia sinensis gen nov. sp. nov. and Genomic Insights on its Adaptations to the Thermal Habitat.</title>
        <authorList>
            <person name="Daroch M."/>
            <person name="Tang J."/>
            <person name="Jiang Y."/>
        </authorList>
    </citation>
    <scope>NUCLEOTIDE SEQUENCE</scope>
    <source>
        <strain evidence="2">PKUAC-SCTA174</strain>
    </source>
</reference>
<feature type="region of interest" description="Disordered" evidence="1">
    <location>
        <begin position="85"/>
        <end position="122"/>
    </location>
</feature>
<evidence type="ECO:0000256" key="1">
    <source>
        <dbReference type="SAM" id="MobiDB-lite"/>
    </source>
</evidence>
<dbReference type="EMBL" id="CP113797">
    <property type="protein sequence ID" value="WAL61646.1"/>
    <property type="molecule type" value="Genomic_DNA"/>
</dbReference>
<organism evidence="2 3">
    <name type="scientific">Thermocoleostomius sinensis A174</name>
    <dbReference type="NCBI Taxonomy" id="2016057"/>
    <lineage>
        <taxon>Bacteria</taxon>
        <taxon>Bacillati</taxon>
        <taxon>Cyanobacteriota</taxon>
        <taxon>Cyanophyceae</taxon>
        <taxon>Oculatellales</taxon>
        <taxon>Oculatellaceae</taxon>
        <taxon>Thermocoleostomius</taxon>
    </lineage>
</organism>
<dbReference type="AlphaFoldDB" id="A0A9E8ZN90"/>
<dbReference type="RefSeq" id="WP_268611662.1">
    <property type="nucleotide sequence ID" value="NZ_CP113797.1"/>
</dbReference>
<proteinExistence type="predicted"/>
<dbReference type="KEGG" id="tsin:OXH18_06590"/>
<keyword evidence="3" id="KW-1185">Reference proteome</keyword>
<accession>A0A9E8ZN90</accession>
<dbReference type="InterPro" id="IPR010985">
    <property type="entry name" value="Ribbon_hlx_hlx"/>
</dbReference>
<dbReference type="Proteomes" id="UP001163152">
    <property type="component" value="Chromosome"/>
</dbReference>
<dbReference type="SUPFAM" id="SSF47598">
    <property type="entry name" value="Ribbon-helix-helix"/>
    <property type="match status" value="1"/>
</dbReference>
<evidence type="ECO:0000313" key="3">
    <source>
        <dbReference type="Proteomes" id="UP001163152"/>
    </source>
</evidence>
<evidence type="ECO:0000313" key="2">
    <source>
        <dbReference type="EMBL" id="WAL61646.1"/>
    </source>
</evidence>
<protein>
    <submittedName>
        <fullName evidence="2">Uncharacterized protein</fullName>
    </submittedName>
</protein>
<sequence>MDKKIKLVFPPDLYRAAKAKADQSGQTLEEWLMAIVHQQLESPETIPPLDWGRIDSRIDQRTIFLERRLDVLSERLDQLCKHLPAESLPTHAPNGDQMNLKPDFCCEDTPKESAASTPRLTA</sequence>
<gene>
    <name evidence="2" type="ORF">OXH18_06590</name>
</gene>
<name>A0A9E8ZN90_9CYAN</name>